<accession>A0ABU6GG28</accession>
<dbReference type="Proteomes" id="UP001338137">
    <property type="component" value="Unassembled WGS sequence"/>
</dbReference>
<comment type="caution">
    <text evidence="1">The sequence shown here is derived from an EMBL/GenBank/DDBJ whole genome shotgun (WGS) entry which is preliminary data.</text>
</comment>
<keyword evidence="2" id="KW-1185">Reference proteome</keyword>
<protein>
    <submittedName>
        <fullName evidence="1">Uncharacterized protein</fullName>
    </submittedName>
</protein>
<gene>
    <name evidence="1" type="ORF">P4I72_36725</name>
</gene>
<evidence type="ECO:0000313" key="2">
    <source>
        <dbReference type="Proteomes" id="UP001338137"/>
    </source>
</evidence>
<reference evidence="1 2" key="1">
    <citation type="submission" date="2023-03" db="EMBL/GenBank/DDBJ databases">
        <title>Bacillus Genome Sequencing.</title>
        <authorList>
            <person name="Dunlap C."/>
        </authorList>
    </citation>
    <scope>NUCLEOTIDE SEQUENCE [LARGE SCALE GENOMIC DNA]</scope>
    <source>
        <strain evidence="1 2">BD-533</strain>
    </source>
</reference>
<dbReference type="RefSeq" id="WP_326076866.1">
    <property type="nucleotide sequence ID" value="NZ_JARLKY010000147.1"/>
</dbReference>
<name>A0ABU6GG28_9BACL</name>
<evidence type="ECO:0000313" key="1">
    <source>
        <dbReference type="EMBL" id="MEC0232660.1"/>
    </source>
</evidence>
<proteinExistence type="predicted"/>
<organism evidence="1 2">
    <name type="scientific">Paenibacillus alba</name>
    <dbReference type="NCBI Taxonomy" id="1197127"/>
    <lineage>
        <taxon>Bacteria</taxon>
        <taxon>Bacillati</taxon>
        <taxon>Bacillota</taxon>
        <taxon>Bacilli</taxon>
        <taxon>Bacillales</taxon>
        <taxon>Paenibacillaceae</taxon>
        <taxon>Paenibacillus</taxon>
    </lineage>
</organism>
<dbReference type="EMBL" id="JARLKY010000147">
    <property type="protein sequence ID" value="MEC0232660.1"/>
    <property type="molecule type" value="Genomic_DNA"/>
</dbReference>
<sequence>MMDKTISSAKLIKWLEESDLAEGFWRSKEAALKTFDSLTDAISSGDLTASPEELIIKIRLYHQINIFTVNDDWCVQLFNSDEEANGDFDCIYESHSKDFKVLLSDALEWAVDRLRQDN</sequence>